<dbReference type="RefSeq" id="WP_305202660.1">
    <property type="nucleotide sequence ID" value="NZ_JAUUIA010000991.1"/>
</dbReference>
<reference evidence="1" key="1">
    <citation type="submission" date="2023-07" db="EMBL/GenBank/DDBJ databases">
        <authorList>
            <person name="Peng Z."/>
        </authorList>
    </citation>
    <scope>NUCLEOTIDE SEQUENCE</scope>
    <source>
        <strain evidence="1">KP219</strain>
    </source>
</reference>
<evidence type="ECO:0000313" key="1">
    <source>
        <dbReference type="EMBL" id="MDP0971621.1"/>
    </source>
</evidence>
<organism evidence="1 2">
    <name type="scientific">Klebsiella pneumoniae</name>
    <dbReference type="NCBI Taxonomy" id="573"/>
    <lineage>
        <taxon>Bacteria</taxon>
        <taxon>Pseudomonadati</taxon>
        <taxon>Pseudomonadota</taxon>
        <taxon>Gammaproteobacteria</taxon>
        <taxon>Enterobacterales</taxon>
        <taxon>Enterobacteriaceae</taxon>
        <taxon>Klebsiella/Raoultella group</taxon>
        <taxon>Klebsiella</taxon>
        <taxon>Klebsiella pneumoniae complex</taxon>
    </lineage>
</organism>
<evidence type="ECO:0000313" key="2">
    <source>
        <dbReference type="Proteomes" id="UP001244490"/>
    </source>
</evidence>
<comment type="caution">
    <text evidence="1">The sequence shown here is derived from an EMBL/GenBank/DDBJ whole genome shotgun (WGS) entry which is preliminary data.</text>
</comment>
<proteinExistence type="predicted"/>
<protein>
    <submittedName>
        <fullName evidence="1">Uncharacterized protein</fullName>
    </submittedName>
</protein>
<accession>A0AAW8AQ45</accession>
<dbReference type="Proteomes" id="UP001244490">
    <property type="component" value="Unassembled WGS sequence"/>
</dbReference>
<name>A0AAW8AQ45_KLEPN</name>
<sequence>LVLTPFARSAEANGPRVLSFVLLSKPELPSPDAFRANLERRLKGRLAIDAMEADSGKVILLRTRGGTVMVGLIDAPLPKGTVD</sequence>
<gene>
    <name evidence="1" type="ORF">Q6294_32275</name>
</gene>
<dbReference type="EMBL" id="JAUUIA010000991">
    <property type="protein sequence ID" value="MDP0971621.1"/>
    <property type="molecule type" value="Genomic_DNA"/>
</dbReference>
<feature type="non-terminal residue" evidence="1">
    <location>
        <position position="83"/>
    </location>
</feature>
<dbReference type="AlphaFoldDB" id="A0AAW8AQ45"/>
<feature type="non-terminal residue" evidence="1">
    <location>
        <position position="1"/>
    </location>
</feature>